<dbReference type="EMBL" id="LOIC01000010">
    <property type="protein sequence ID" value="OCA56511.1"/>
    <property type="molecule type" value="Genomic_DNA"/>
</dbReference>
<name>A0A1B8YN24_9GAMM</name>
<proteinExistence type="predicted"/>
<accession>A0A1B8YN24</accession>
<dbReference type="AlphaFoldDB" id="A0A1B8YN24"/>
<evidence type="ECO:0000313" key="1">
    <source>
        <dbReference type="EMBL" id="OCA56511.1"/>
    </source>
</evidence>
<gene>
    <name evidence="1" type="ORF">Phpb_00382</name>
</gene>
<protein>
    <submittedName>
        <fullName evidence="1">Uncharacterized protein</fullName>
    </submittedName>
</protein>
<dbReference type="Proteomes" id="UP000092665">
    <property type="component" value="Unassembled WGS sequence"/>
</dbReference>
<sequence length="43" mass="4979">MQHTTYMEITGANQGLLSRNCSMIPIKIKYRLTTLSYQKVLMT</sequence>
<organism evidence="1 2">
    <name type="scientific">Photorhabdus namnaonensis</name>
    <dbReference type="NCBI Taxonomy" id="1851568"/>
    <lineage>
        <taxon>Bacteria</taxon>
        <taxon>Pseudomonadati</taxon>
        <taxon>Pseudomonadota</taxon>
        <taxon>Gammaproteobacteria</taxon>
        <taxon>Enterobacterales</taxon>
        <taxon>Morganellaceae</taxon>
        <taxon>Photorhabdus</taxon>
    </lineage>
</organism>
<comment type="caution">
    <text evidence="1">The sequence shown here is derived from an EMBL/GenBank/DDBJ whole genome shotgun (WGS) entry which is preliminary data.</text>
</comment>
<keyword evidence="2" id="KW-1185">Reference proteome</keyword>
<reference evidence="2" key="1">
    <citation type="submission" date="2015-11" db="EMBL/GenBank/DDBJ databases">
        <authorList>
            <person name="Tobias N.J."/>
            <person name="Mishra B."/>
            <person name="Gupta D.K."/>
            <person name="Thines M."/>
            <person name="Stinear T.P."/>
            <person name="Bode H.B."/>
        </authorList>
    </citation>
    <scope>NUCLEOTIDE SEQUENCE [LARGE SCALE GENOMIC DNA]</scope>
    <source>
        <strain evidence="2">PB45.5</strain>
    </source>
</reference>
<evidence type="ECO:0000313" key="2">
    <source>
        <dbReference type="Proteomes" id="UP000092665"/>
    </source>
</evidence>